<feature type="compositionally biased region" description="Polar residues" evidence="2">
    <location>
        <begin position="294"/>
        <end position="307"/>
    </location>
</feature>
<evidence type="ECO:0000256" key="1">
    <source>
        <dbReference type="SAM" id="Coils"/>
    </source>
</evidence>
<evidence type="ECO:0008006" key="5">
    <source>
        <dbReference type="Google" id="ProtNLM"/>
    </source>
</evidence>
<feature type="region of interest" description="Disordered" evidence="2">
    <location>
        <begin position="380"/>
        <end position="514"/>
    </location>
</feature>
<feature type="compositionally biased region" description="Polar residues" evidence="2">
    <location>
        <begin position="431"/>
        <end position="458"/>
    </location>
</feature>
<feature type="region of interest" description="Disordered" evidence="2">
    <location>
        <begin position="628"/>
        <end position="670"/>
    </location>
</feature>
<evidence type="ECO:0000256" key="2">
    <source>
        <dbReference type="SAM" id="MobiDB-lite"/>
    </source>
</evidence>
<feature type="compositionally biased region" description="Polar residues" evidence="2">
    <location>
        <begin position="382"/>
        <end position="401"/>
    </location>
</feature>
<evidence type="ECO:0000313" key="4">
    <source>
        <dbReference type="Proteomes" id="UP000245771"/>
    </source>
</evidence>
<feature type="coiled-coil region" evidence="1">
    <location>
        <begin position="559"/>
        <end position="613"/>
    </location>
</feature>
<feature type="region of interest" description="Disordered" evidence="2">
    <location>
        <begin position="1"/>
        <end position="150"/>
    </location>
</feature>
<name>A0A316VGF3_9BASI</name>
<feature type="region of interest" description="Disordered" evidence="2">
    <location>
        <begin position="685"/>
        <end position="705"/>
    </location>
</feature>
<feature type="compositionally biased region" description="Basic and acidic residues" evidence="2">
    <location>
        <begin position="490"/>
        <end position="514"/>
    </location>
</feature>
<feature type="compositionally biased region" description="Basic and acidic residues" evidence="2">
    <location>
        <begin position="267"/>
        <end position="292"/>
    </location>
</feature>
<accession>A0A316VGF3</accession>
<feature type="compositionally biased region" description="Low complexity" evidence="2">
    <location>
        <begin position="402"/>
        <end position="419"/>
    </location>
</feature>
<keyword evidence="4" id="KW-1185">Reference proteome</keyword>
<dbReference type="GeneID" id="37019842"/>
<dbReference type="GO" id="GO:0005634">
    <property type="term" value="C:nucleus"/>
    <property type="evidence" value="ECO:0007669"/>
    <property type="project" value="TreeGrafter"/>
</dbReference>
<dbReference type="RefSeq" id="XP_025357019.1">
    <property type="nucleotide sequence ID" value="XM_025498061.1"/>
</dbReference>
<organism evidence="3 4">
    <name type="scientific">Meira miltonrushii</name>
    <dbReference type="NCBI Taxonomy" id="1280837"/>
    <lineage>
        <taxon>Eukaryota</taxon>
        <taxon>Fungi</taxon>
        <taxon>Dikarya</taxon>
        <taxon>Basidiomycota</taxon>
        <taxon>Ustilaginomycotina</taxon>
        <taxon>Exobasidiomycetes</taxon>
        <taxon>Exobasidiales</taxon>
        <taxon>Brachybasidiaceae</taxon>
        <taxon>Meira</taxon>
    </lineage>
</organism>
<keyword evidence="1" id="KW-0175">Coiled coil</keyword>
<dbReference type="OrthoDB" id="10680194at2759"/>
<gene>
    <name evidence="3" type="ORF">FA14DRAFT_159119</name>
</gene>
<dbReference type="InParanoid" id="A0A316VGF3"/>
<protein>
    <recommendedName>
        <fullName evidence="5">BZIP domain-containing protein</fullName>
    </recommendedName>
</protein>
<dbReference type="PANTHER" id="PTHR13275">
    <property type="entry name" value="YL-1 PROTEIN TRANSCRIPTION FACTOR-LIKE 1"/>
    <property type="match status" value="1"/>
</dbReference>
<dbReference type="STRING" id="1280837.A0A316VGF3"/>
<feature type="compositionally biased region" description="Polar residues" evidence="2">
    <location>
        <begin position="106"/>
        <end position="131"/>
    </location>
</feature>
<feature type="compositionally biased region" description="Acidic residues" evidence="2">
    <location>
        <begin position="50"/>
        <end position="89"/>
    </location>
</feature>
<feature type="compositionally biased region" description="Polar residues" evidence="2">
    <location>
        <begin position="13"/>
        <end position="23"/>
    </location>
</feature>
<dbReference type="Proteomes" id="UP000245771">
    <property type="component" value="Unassembled WGS sequence"/>
</dbReference>
<dbReference type="PANTHER" id="PTHR13275:SF4">
    <property type="entry name" value="VACUOLAR PROTEIN SORTING-ASSOCIATED PROTEIN 72 HOMOLOG"/>
    <property type="match status" value="1"/>
</dbReference>
<feature type="region of interest" description="Disordered" evidence="2">
    <location>
        <begin position="266"/>
        <end position="308"/>
    </location>
</feature>
<dbReference type="EMBL" id="KZ819602">
    <property type="protein sequence ID" value="PWN36717.1"/>
    <property type="molecule type" value="Genomic_DNA"/>
</dbReference>
<dbReference type="AlphaFoldDB" id="A0A316VGF3"/>
<proteinExistence type="predicted"/>
<dbReference type="CDD" id="cd14686">
    <property type="entry name" value="bZIP"/>
    <property type="match status" value="1"/>
</dbReference>
<sequence length="763" mass="84016">MAPKRQKSALARTPNNQDVNMSEGTARKNEKSLSTSKVNRNTHDRSSPSGEDDDFEEDEEEDDDEDEEDEDEDDDDEEEEDEGVDDNGGFDEKFLAQLMAMDPIFSNKNGQPAVSSQMTFETPSNGTASSTNKDDPVSTRPLPASHGTPFPNMPAYASAASTPSNEFYDGAINFLTEVLGSSDPSMWNSAESQQNQTGWPAEQQFTTVQTAASPAPTQAQFKNLQPLIGNLIARLKGQPVDESEQGARVLENDLVVLLQSLMAQRQAQEERKSTQKSDKGQKDATPRAEVQRKPAQTPQQPTISQPNAAFPTMDEINALAASFPIMADANANATQQPQAGFSIVDFDFGDDDDDPDFVPSNLNLAQPFDESSQALAQALASTNGQNGNTDAWQQMMSSFGNPGSTPAGTGMAAGMPMSPAGGGEARRTRSVSKNTDNQTLSSAALKQLDNSIPPNTLTEDSREDGTSSTHESEEENPKGKKRRVYTTEEALERRREANRECARRQRAKKKEETEAIRKELERIQSLGIGGAKVGSENIIDVTQALVGRRKRGRPLGSRNRRTMEDMKRYSEEVEQENEMADLRADNRMLRAEMHRLQEENAKLRANALRHEEVMQMMGEHDLIKNKERRNGKRISYGGRSSHQGGSPIHDGLDEGDDLPNNLSNTQDPAGDFLAYNPFRSFQRAGNSHSVRETVELPPPSSLRRQEQNIDSGFHNPRTGPRGVPAHRAIHHQQQSSRVVGNPRDSLQDLLQAAATEMGGYDYT</sequence>
<reference evidence="3 4" key="1">
    <citation type="journal article" date="2018" name="Mol. Biol. Evol.">
        <title>Broad Genomic Sampling Reveals a Smut Pathogenic Ancestry of the Fungal Clade Ustilaginomycotina.</title>
        <authorList>
            <person name="Kijpornyongpan T."/>
            <person name="Mondo S.J."/>
            <person name="Barry K."/>
            <person name="Sandor L."/>
            <person name="Lee J."/>
            <person name="Lipzen A."/>
            <person name="Pangilinan J."/>
            <person name="LaButti K."/>
            <person name="Hainaut M."/>
            <person name="Henrissat B."/>
            <person name="Grigoriev I.V."/>
            <person name="Spatafora J.W."/>
            <person name="Aime M.C."/>
        </authorList>
    </citation>
    <scope>NUCLEOTIDE SEQUENCE [LARGE SCALE GENOMIC DNA]</scope>
    <source>
        <strain evidence="3 4">MCA 3882</strain>
    </source>
</reference>
<evidence type="ECO:0000313" key="3">
    <source>
        <dbReference type="EMBL" id="PWN36717.1"/>
    </source>
</evidence>